<reference evidence="7 8" key="1">
    <citation type="journal article" date="2016" name="Nat. Commun.">
        <title>Thousands of microbial genomes shed light on interconnected biogeochemical processes in an aquifer system.</title>
        <authorList>
            <person name="Anantharaman K."/>
            <person name="Brown C.T."/>
            <person name="Hug L.A."/>
            <person name="Sharon I."/>
            <person name="Castelle C.J."/>
            <person name="Probst A.J."/>
            <person name="Thomas B.C."/>
            <person name="Singh A."/>
            <person name="Wilkins M.J."/>
            <person name="Karaoz U."/>
            <person name="Brodie E.L."/>
            <person name="Williams K.H."/>
            <person name="Hubbard S.S."/>
            <person name="Banfield J.F."/>
        </authorList>
    </citation>
    <scope>NUCLEOTIDE SEQUENCE [LARGE SCALE GENOMIC DNA]</scope>
</reference>
<dbReference type="PANTHER" id="PTHR30250:SF11">
    <property type="entry name" value="O-ANTIGEN TRANSPORTER-RELATED"/>
    <property type="match status" value="1"/>
</dbReference>
<feature type="transmembrane region" description="Helical" evidence="6">
    <location>
        <begin position="32"/>
        <end position="55"/>
    </location>
</feature>
<dbReference type="AlphaFoldDB" id="A0A1G2T1I9"/>
<accession>A0A1G2T1I9</accession>
<keyword evidence="5 6" id="KW-0472">Membrane</keyword>
<proteinExistence type="predicted"/>
<comment type="caution">
    <text evidence="7">The sequence shown here is derived from an EMBL/GenBank/DDBJ whole genome shotgun (WGS) entry which is preliminary data.</text>
</comment>
<evidence type="ECO:0000256" key="4">
    <source>
        <dbReference type="ARBA" id="ARBA00022989"/>
    </source>
</evidence>
<gene>
    <name evidence="7" type="ORF">A2758_01610</name>
</gene>
<feature type="transmembrane region" description="Helical" evidence="6">
    <location>
        <begin position="305"/>
        <end position="324"/>
    </location>
</feature>
<evidence type="ECO:0000256" key="5">
    <source>
        <dbReference type="ARBA" id="ARBA00023136"/>
    </source>
</evidence>
<sequence>MLDLRNYLYQTLRKGESLFKTDMIYLAKGGGWLVFGQAIATFLGFFVSIAFANLISKESFGIYKFVLSMAGIVGAFSLTGLGVAVTQSVAKGFEVLSRGFRHNLKWSLGIFLGGIALFGYYLVNGNLLLSTSFLLMSISLPITTSATLYGAYLLGKKDFRRNSLFGIISNLIPAATILIAIVFTKNIWVIIFAYFSITALTTYYLYRKTLAIYASYGRRDDPELLSYGKHLSAMDVIGRIAGYVDKILIFHYLGAAPLAIYSFAIAPVEQLQSGKKILSTLILPKISRSSFKELQNTTPKKSLSLALYGLALAGLWMLAAPYFYKLLYPQYLDSVFYSQIYSLTLLAVAGTLFNETLVAHQKKKELYIHRTVMPIAQLILFFIMLPLYGLTGLIITHVIIRSTGSILGYFLVKTASA</sequence>
<evidence type="ECO:0008006" key="9">
    <source>
        <dbReference type="Google" id="ProtNLM"/>
    </source>
</evidence>
<dbReference type="PANTHER" id="PTHR30250">
    <property type="entry name" value="PST FAMILY PREDICTED COLANIC ACID TRANSPORTER"/>
    <property type="match status" value="1"/>
</dbReference>
<keyword evidence="3 6" id="KW-0812">Transmembrane</keyword>
<evidence type="ECO:0000256" key="1">
    <source>
        <dbReference type="ARBA" id="ARBA00004651"/>
    </source>
</evidence>
<dbReference type="InterPro" id="IPR002797">
    <property type="entry name" value="Polysacc_synth"/>
</dbReference>
<evidence type="ECO:0000256" key="3">
    <source>
        <dbReference type="ARBA" id="ARBA00022692"/>
    </source>
</evidence>
<evidence type="ECO:0000256" key="2">
    <source>
        <dbReference type="ARBA" id="ARBA00022475"/>
    </source>
</evidence>
<feature type="transmembrane region" description="Helical" evidence="6">
    <location>
        <begin position="187"/>
        <end position="206"/>
    </location>
</feature>
<feature type="transmembrane region" description="Helical" evidence="6">
    <location>
        <begin position="164"/>
        <end position="181"/>
    </location>
</feature>
<name>A0A1G2T1I9_9BACT</name>
<feature type="transmembrane region" description="Helical" evidence="6">
    <location>
        <begin position="336"/>
        <end position="354"/>
    </location>
</feature>
<protein>
    <recommendedName>
        <fullName evidence="9">Polysaccharide biosynthesis protein C-terminal domain-containing protein</fullName>
    </recommendedName>
</protein>
<keyword evidence="4 6" id="KW-1133">Transmembrane helix</keyword>
<feature type="transmembrane region" description="Helical" evidence="6">
    <location>
        <begin position="106"/>
        <end position="123"/>
    </location>
</feature>
<dbReference type="Proteomes" id="UP000178612">
    <property type="component" value="Unassembled WGS sequence"/>
</dbReference>
<dbReference type="Pfam" id="PF01943">
    <property type="entry name" value="Polysacc_synt"/>
    <property type="match status" value="1"/>
</dbReference>
<comment type="subcellular location">
    <subcellularLocation>
        <location evidence="1">Cell membrane</location>
        <topology evidence="1">Multi-pass membrane protein</topology>
    </subcellularLocation>
</comment>
<organism evidence="7 8">
    <name type="scientific">Candidatus Zambryskibacteria bacterium RIFCSPHIGHO2_01_FULL_49_18</name>
    <dbReference type="NCBI Taxonomy" id="1802740"/>
    <lineage>
        <taxon>Bacteria</taxon>
        <taxon>Candidatus Zambryskiibacteriota</taxon>
    </lineage>
</organism>
<evidence type="ECO:0000313" key="8">
    <source>
        <dbReference type="Proteomes" id="UP000178612"/>
    </source>
</evidence>
<keyword evidence="2" id="KW-1003">Cell membrane</keyword>
<dbReference type="EMBL" id="MHVJ01000013">
    <property type="protein sequence ID" value="OHA91156.1"/>
    <property type="molecule type" value="Genomic_DNA"/>
</dbReference>
<dbReference type="GO" id="GO:0005886">
    <property type="term" value="C:plasma membrane"/>
    <property type="evidence" value="ECO:0007669"/>
    <property type="project" value="UniProtKB-SubCell"/>
</dbReference>
<feature type="transmembrane region" description="Helical" evidence="6">
    <location>
        <begin position="61"/>
        <end position="85"/>
    </location>
</feature>
<evidence type="ECO:0000313" key="7">
    <source>
        <dbReference type="EMBL" id="OHA91156.1"/>
    </source>
</evidence>
<feature type="transmembrane region" description="Helical" evidence="6">
    <location>
        <begin position="129"/>
        <end position="152"/>
    </location>
</feature>
<evidence type="ECO:0000256" key="6">
    <source>
        <dbReference type="SAM" id="Phobius"/>
    </source>
</evidence>
<dbReference type="InterPro" id="IPR050833">
    <property type="entry name" value="Poly_Biosynth_Transport"/>
</dbReference>